<feature type="domain" description="Phosphoribosyltransferase" evidence="13">
    <location>
        <begin position="52"/>
        <end position="154"/>
    </location>
</feature>
<dbReference type="InterPro" id="IPR050054">
    <property type="entry name" value="UPRTase/APRTase"/>
</dbReference>
<dbReference type="GO" id="GO:0016208">
    <property type="term" value="F:AMP binding"/>
    <property type="evidence" value="ECO:0007669"/>
    <property type="project" value="TreeGrafter"/>
</dbReference>
<dbReference type="GO" id="GO:0005737">
    <property type="term" value="C:cytoplasm"/>
    <property type="evidence" value="ECO:0007669"/>
    <property type="project" value="UniProtKB-SubCell"/>
</dbReference>
<dbReference type="GO" id="GO:0002055">
    <property type="term" value="F:adenine binding"/>
    <property type="evidence" value="ECO:0007669"/>
    <property type="project" value="TreeGrafter"/>
</dbReference>
<evidence type="ECO:0000256" key="5">
    <source>
        <dbReference type="ARBA" id="ARBA00008391"/>
    </source>
</evidence>
<name>A0A9D2C8Q0_9MICO</name>
<dbReference type="GO" id="GO:0003999">
    <property type="term" value="F:adenine phosphoribosyltransferase activity"/>
    <property type="evidence" value="ECO:0007669"/>
    <property type="project" value="UniProtKB-UniRule"/>
</dbReference>
<dbReference type="PANTHER" id="PTHR32315:SF3">
    <property type="entry name" value="ADENINE PHOSPHORIBOSYLTRANSFERASE"/>
    <property type="match status" value="1"/>
</dbReference>
<evidence type="ECO:0000256" key="10">
    <source>
        <dbReference type="ARBA" id="ARBA00022679"/>
    </source>
</evidence>
<evidence type="ECO:0000313" key="15">
    <source>
        <dbReference type="Proteomes" id="UP000824005"/>
    </source>
</evidence>
<evidence type="ECO:0000256" key="8">
    <source>
        <dbReference type="ARBA" id="ARBA00022490"/>
    </source>
</evidence>
<evidence type="ECO:0000256" key="11">
    <source>
        <dbReference type="ARBA" id="ARBA00022726"/>
    </source>
</evidence>
<evidence type="ECO:0000256" key="12">
    <source>
        <dbReference type="HAMAP-Rule" id="MF_00004"/>
    </source>
</evidence>
<dbReference type="HAMAP" id="MF_00004">
    <property type="entry name" value="Aden_phosphoribosyltr"/>
    <property type="match status" value="1"/>
</dbReference>
<comment type="caution">
    <text evidence="14">The sequence shown here is derived from an EMBL/GenBank/DDBJ whole genome shotgun (WGS) entry which is preliminary data.</text>
</comment>
<evidence type="ECO:0000313" key="14">
    <source>
        <dbReference type="EMBL" id="HIY65014.1"/>
    </source>
</evidence>
<proteinExistence type="inferred from homology"/>
<gene>
    <name evidence="12" type="primary">apt</name>
    <name evidence="14" type="ORF">H9830_01895</name>
</gene>
<comment type="function">
    <text evidence="2 12">Catalyzes a salvage reaction resulting in the formation of AMP, that is energically less costly than de novo synthesis.</text>
</comment>
<evidence type="ECO:0000256" key="6">
    <source>
        <dbReference type="ARBA" id="ARBA00011738"/>
    </source>
</evidence>
<reference evidence="14" key="2">
    <citation type="submission" date="2021-04" db="EMBL/GenBank/DDBJ databases">
        <authorList>
            <person name="Gilroy R."/>
        </authorList>
    </citation>
    <scope>NUCLEOTIDE SEQUENCE</scope>
    <source>
        <strain evidence="14">ChiGjej1B1-98</strain>
    </source>
</reference>
<organism evidence="14 15">
    <name type="scientific">Candidatus Agrococcus pullicola</name>
    <dbReference type="NCBI Taxonomy" id="2838429"/>
    <lineage>
        <taxon>Bacteria</taxon>
        <taxon>Bacillati</taxon>
        <taxon>Actinomycetota</taxon>
        <taxon>Actinomycetes</taxon>
        <taxon>Micrococcales</taxon>
        <taxon>Microbacteriaceae</taxon>
        <taxon>Agrococcus</taxon>
    </lineage>
</organism>
<dbReference type="EMBL" id="DXDC01000051">
    <property type="protein sequence ID" value="HIY65014.1"/>
    <property type="molecule type" value="Genomic_DNA"/>
</dbReference>
<dbReference type="Proteomes" id="UP000824005">
    <property type="component" value="Unassembled WGS sequence"/>
</dbReference>
<comment type="similarity">
    <text evidence="5 12">Belongs to the purine/pyrimidine phosphoribosyltransferase family.</text>
</comment>
<dbReference type="PANTHER" id="PTHR32315">
    <property type="entry name" value="ADENINE PHOSPHORIBOSYLTRANSFERASE"/>
    <property type="match status" value="1"/>
</dbReference>
<keyword evidence="11 12" id="KW-0660">Purine salvage</keyword>
<sequence>MSGSDALAAAESRIRAIPDYPQSGVVFRDVAPLIADGPSLRASVEAMLAPFAGGFDVVAGVEARGFLLAGVAAAISGVGILPVRKSGKLPRPAASEDYALEYDTATIEVQADVQEGSRVLLLDDVLATGGTLDAATALVRRIGLEPVGIAVLLELLGLGGRERLAPDIPVHAVFTA</sequence>
<comment type="subcellular location">
    <subcellularLocation>
        <location evidence="3 12">Cytoplasm</location>
    </subcellularLocation>
</comment>
<reference evidence="14" key="1">
    <citation type="journal article" date="2021" name="PeerJ">
        <title>Extensive microbial diversity within the chicken gut microbiome revealed by metagenomics and culture.</title>
        <authorList>
            <person name="Gilroy R."/>
            <person name="Ravi A."/>
            <person name="Getino M."/>
            <person name="Pursley I."/>
            <person name="Horton D.L."/>
            <person name="Alikhan N.F."/>
            <person name="Baker D."/>
            <person name="Gharbi K."/>
            <person name="Hall N."/>
            <person name="Watson M."/>
            <person name="Adriaenssens E.M."/>
            <person name="Foster-Nyarko E."/>
            <person name="Jarju S."/>
            <person name="Secka A."/>
            <person name="Antonio M."/>
            <person name="Oren A."/>
            <person name="Chaudhuri R.R."/>
            <person name="La Ragione R."/>
            <person name="Hildebrand F."/>
            <person name="Pallen M.J."/>
        </authorList>
    </citation>
    <scope>NUCLEOTIDE SEQUENCE</scope>
    <source>
        <strain evidence="14">ChiGjej1B1-98</strain>
    </source>
</reference>
<evidence type="ECO:0000256" key="2">
    <source>
        <dbReference type="ARBA" id="ARBA00003968"/>
    </source>
</evidence>
<dbReference type="GO" id="GO:0006166">
    <property type="term" value="P:purine ribonucleoside salvage"/>
    <property type="evidence" value="ECO:0007669"/>
    <property type="project" value="UniProtKB-KW"/>
</dbReference>
<evidence type="ECO:0000256" key="7">
    <source>
        <dbReference type="ARBA" id="ARBA00011893"/>
    </source>
</evidence>
<dbReference type="NCBIfam" id="NF002636">
    <property type="entry name" value="PRK02304.1-5"/>
    <property type="match status" value="1"/>
</dbReference>
<dbReference type="InterPro" id="IPR029057">
    <property type="entry name" value="PRTase-like"/>
</dbReference>
<dbReference type="CDD" id="cd06223">
    <property type="entry name" value="PRTases_typeI"/>
    <property type="match status" value="1"/>
</dbReference>
<dbReference type="InterPro" id="IPR000836">
    <property type="entry name" value="PRTase_dom"/>
</dbReference>
<keyword evidence="9 12" id="KW-0328">Glycosyltransferase</keyword>
<comment type="pathway">
    <text evidence="4 12">Purine metabolism; AMP biosynthesis via salvage pathway; AMP from adenine: step 1/1.</text>
</comment>
<evidence type="ECO:0000256" key="3">
    <source>
        <dbReference type="ARBA" id="ARBA00004496"/>
    </source>
</evidence>
<accession>A0A9D2C8Q0</accession>
<evidence type="ECO:0000259" key="13">
    <source>
        <dbReference type="Pfam" id="PF00156"/>
    </source>
</evidence>
<keyword evidence="8 12" id="KW-0963">Cytoplasm</keyword>
<dbReference type="InterPro" id="IPR005764">
    <property type="entry name" value="Ade_phspho_trans"/>
</dbReference>
<dbReference type="GO" id="GO:0044209">
    <property type="term" value="P:AMP salvage"/>
    <property type="evidence" value="ECO:0007669"/>
    <property type="project" value="UniProtKB-UniRule"/>
</dbReference>
<dbReference type="EC" id="2.4.2.7" evidence="7 12"/>
<protein>
    <recommendedName>
        <fullName evidence="7 12">Adenine phosphoribosyltransferase</fullName>
        <shortName evidence="12">APRT</shortName>
        <ecNumber evidence="7 12">2.4.2.7</ecNumber>
    </recommendedName>
</protein>
<evidence type="ECO:0000256" key="1">
    <source>
        <dbReference type="ARBA" id="ARBA00000868"/>
    </source>
</evidence>
<comment type="subunit">
    <text evidence="6 12">Homodimer.</text>
</comment>
<dbReference type="FunFam" id="3.40.50.2020:FF:000004">
    <property type="entry name" value="Adenine phosphoribosyltransferase"/>
    <property type="match status" value="1"/>
</dbReference>
<dbReference type="AlphaFoldDB" id="A0A9D2C8Q0"/>
<dbReference type="Gene3D" id="3.40.50.2020">
    <property type="match status" value="1"/>
</dbReference>
<comment type="catalytic activity">
    <reaction evidence="1 12">
        <text>AMP + diphosphate = 5-phospho-alpha-D-ribose 1-diphosphate + adenine</text>
        <dbReference type="Rhea" id="RHEA:16609"/>
        <dbReference type="ChEBI" id="CHEBI:16708"/>
        <dbReference type="ChEBI" id="CHEBI:33019"/>
        <dbReference type="ChEBI" id="CHEBI:58017"/>
        <dbReference type="ChEBI" id="CHEBI:456215"/>
        <dbReference type="EC" id="2.4.2.7"/>
    </reaction>
</comment>
<evidence type="ECO:0000256" key="9">
    <source>
        <dbReference type="ARBA" id="ARBA00022676"/>
    </source>
</evidence>
<keyword evidence="10 12" id="KW-0808">Transferase</keyword>
<dbReference type="GO" id="GO:0006168">
    <property type="term" value="P:adenine salvage"/>
    <property type="evidence" value="ECO:0007669"/>
    <property type="project" value="InterPro"/>
</dbReference>
<evidence type="ECO:0000256" key="4">
    <source>
        <dbReference type="ARBA" id="ARBA00004659"/>
    </source>
</evidence>
<dbReference type="Pfam" id="PF00156">
    <property type="entry name" value="Pribosyltran"/>
    <property type="match status" value="1"/>
</dbReference>
<dbReference type="SUPFAM" id="SSF53271">
    <property type="entry name" value="PRTase-like"/>
    <property type="match status" value="1"/>
</dbReference>